<feature type="binding site" evidence="8">
    <location>
        <position position="114"/>
    </location>
    <ligand>
        <name>ATP</name>
        <dbReference type="ChEBI" id="CHEBI:30616"/>
    </ligand>
</feature>
<feature type="binding site" evidence="8">
    <location>
        <position position="254"/>
    </location>
    <ligand>
        <name>Mg(2+)</name>
        <dbReference type="ChEBI" id="CHEBI:18420"/>
    </ligand>
</feature>
<dbReference type="EMBL" id="AP022588">
    <property type="protein sequence ID" value="BBY26729.1"/>
    <property type="molecule type" value="Genomic_DNA"/>
</dbReference>
<dbReference type="PANTHER" id="PTHR32057">
    <property type="entry name" value="PROTEIN ADENYLYLTRANSFERASE SELO, MITOCHONDRIAL"/>
    <property type="match status" value="1"/>
</dbReference>
<gene>
    <name evidence="8" type="primary">ydiU</name>
    <name evidence="8" type="synonym">selO</name>
    <name evidence="9" type="ORF">MSEDJ_08250</name>
</gene>
<dbReference type="GO" id="GO:0070733">
    <property type="term" value="F:AMPylase activity"/>
    <property type="evidence" value="ECO:0007669"/>
    <property type="project" value="UniProtKB-EC"/>
</dbReference>
<accession>A0A7I7QK28</accession>
<name>A0A7I7QK28_9MYCO</name>
<keyword evidence="8" id="KW-0464">Manganese</keyword>
<evidence type="ECO:0000313" key="10">
    <source>
        <dbReference type="Proteomes" id="UP000467193"/>
    </source>
</evidence>
<comment type="cofactor">
    <cofactor evidence="8">
        <name>Mg(2+)</name>
        <dbReference type="ChEBI" id="CHEBI:18420"/>
    </cofactor>
    <cofactor evidence="8">
        <name>Mn(2+)</name>
        <dbReference type="ChEBI" id="CHEBI:29035"/>
    </cofactor>
</comment>
<feature type="active site" description="Proton acceptor" evidence="8">
    <location>
        <position position="253"/>
    </location>
</feature>
<keyword evidence="2 8" id="KW-0808">Transferase</keyword>
<reference evidence="9 10" key="1">
    <citation type="journal article" date="2019" name="Emerg. Microbes Infect.">
        <title>Comprehensive subspecies identification of 175 nontuberculous mycobacteria species based on 7547 genomic profiles.</title>
        <authorList>
            <person name="Matsumoto Y."/>
            <person name="Kinjo T."/>
            <person name="Motooka D."/>
            <person name="Nabeya D."/>
            <person name="Jung N."/>
            <person name="Uechi K."/>
            <person name="Horii T."/>
            <person name="Iida T."/>
            <person name="Fujita J."/>
            <person name="Nakamura S."/>
        </authorList>
    </citation>
    <scope>NUCLEOTIDE SEQUENCE [LARGE SCALE GENOMIC DNA]</scope>
    <source>
        <strain evidence="9 10">JCM 17899</strain>
    </source>
</reference>
<comment type="catalytic activity">
    <reaction evidence="8">
        <text>L-seryl-[protein] + ATP = 3-O-(5'-adenylyl)-L-seryl-[protein] + diphosphate</text>
        <dbReference type="Rhea" id="RHEA:58120"/>
        <dbReference type="Rhea" id="RHEA-COMP:9863"/>
        <dbReference type="Rhea" id="RHEA-COMP:15073"/>
        <dbReference type="ChEBI" id="CHEBI:29999"/>
        <dbReference type="ChEBI" id="CHEBI:30616"/>
        <dbReference type="ChEBI" id="CHEBI:33019"/>
        <dbReference type="ChEBI" id="CHEBI:142516"/>
        <dbReference type="EC" id="2.7.7.108"/>
    </reaction>
</comment>
<comment type="catalytic activity">
    <reaction evidence="8">
        <text>L-tyrosyl-[protein] + UTP = O-(5'-uridylyl)-L-tyrosyl-[protein] + diphosphate</text>
        <dbReference type="Rhea" id="RHEA:83887"/>
        <dbReference type="Rhea" id="RHEA-COMP:10136"/>
        <dbReference type="Rhea" id="RHEA-COMP:20238"/>
        <dbReference type="ChEBI" id="CHEBI:33019"/>
        <dbReference type="ChEBI" id="CHEBI:46398"/>
        <dbReference type="ChEBI" id="CHEBI:46858"/>
        <dbReference type="ChEBI" id="CHEBI:90602"/>
    </reaction>
</comment>
<feature type="binding site" evidence="8">
    <location>
        <position position="91"/>
    </location>
    <ligand>
        <name>ATP</name>
        <dbReference type="ChEBI" id="CHEBI:30616"/>
    </ligand>
</feature>
<protein>
    <recommendedName>
        <fullName evidence="8">Protein nucleotidyltransferase YdiU</fullName>
        <ecNumber evidence="8">2.7.7.-</ecNumber>
    </recommendedName>
    <alternativeName>
        <fullName evidence="8">Protein adenylyltransferase YdiU</fullName>
        <ecNumber evidence="8">2.7.7.108</ecNumber>
    </alternativeName>
    <alternativeName>
        <fullName evidence="8">Protein uridylyltransferase YdiU</fullName>
        <ecNumber evidence="8">2.7.7.-</ecNumber>
    </alternativeName>
</protein>
<comment type="similarity">
    <text evidence="1 8">Belongs to the SELO family.</text>
</comment>
<feature type="binding site" evidence="8">
    <location>
        <position position="263"/>
    </location>
    <ligand>
        <name>Mg(2+)</name>
        <dbReference type="ChEBI" id="CHEBI:18420"/>
    </ligand>
</feature>
<dbReference type="HAMAP" id="MF_00692">
    <property type="entry name" value="SelO"/>
    <property type="match status" value="1"/>
</dbReference>
<dbReference type="EC" id="2.7.7.108" evidence="8"/>
<comment type="catalytic activity">
    <reaction evidence="8">
        <text>L-histidyl-[protein] + UTP = N(tele)-(5'-uridylyl)-L-histidyl-[protein] + diphosphate</text>
        <dbReference type="Rhea" id="RHEA:83891"/>
        <dbReference type="Rhea" id="RHEA-COMP:9745"/>
        <dbReference type="Rhea" id="RHEA-COMP:20239"/>
        <dbReference type="ChEBI" id="CHEBI:29979"/>
        <dbReference type="ChEBI" id="CHEBI:33019"/>
        <dbReference type="ChEBI" id="CHEBI:46398"/>
        <dbReference type="ChEBI" id="CHEBI:233474"/>
    </reaction>
</comment>
<feature type="binding site" evidence="8">
    <location>
        <position position="263"/>
    </location>
    <ligand>
        <name>ATP</name>
        <dbReference type="ChEBI" id="CHEBI:30616"/>
    </ligand>
</feature>
<keyword evidence="6 8" id="KW-0067">ATP-binding</keyword>
<evidence type="ECO:0000256" key="6">
    <source>
        <dbReference type="ARBA" id="ARBA00022840"/>
    </source>
</evidence>
<dbReference type="KEGG" id="msei:MSEDJ_08250"/>
<dbReference type="GO" id="GO:0030145">
    <property type="term" value="F:manganese ion binding"/>
    <property type="evidence" value="ECO:0007669"/>
    <property type="project" value="UniProtKB-UniRule"/>
</dbReference>
<evidence type="ECO:0000256" key="8">
    <source>
        <dbReference type="HAMAP-Rule" id="MF_00692"/>
    </source>
</evidence>
<comment type="catalytic activity">
    <reaction evidence="8">
        <text>L-seryl-[protein] + UTP = O-(5'-uridylyl)-L-seryl-[protein] + diphosphate</text>
        <dbReference type="Rhea" id="RHEA:64604"/>
        <dbReference type="Rhea" id="RHEA-COMP:9863"/>
        <dbReference type="Rhea" id="RHEA-COMP:16635"/>
        <dbReference type="ChEBI" id="CHEBI:29999"/>
        <dbReference type="ChEBI" id="CHEBI:33019"/>
        <dbReference type="ChEBI" id="CHEBI:46398"/>
        <dbReference type="ChEBI" id="CHEBI:156051"/>
    </reaction>
</comment>
<evidence type="ECO:0000256" key="3">
    <source>
        <dbReference type="ARBA" id="ARBA00022695"/>
    </source>
</evidence>
<dbReference type="RefSeq" id="WP_163795725.1">
    <property type="nucleotide sequence ID" value="NZ_AP022588.1"/>
</dbReference>
<keyword evidence="4 8" id="KW-0479">Metal-binding</keyword>
<comment type="catalytic activity">
    <reaction evidence="8">
        <text>L-tyrosyl-[protein] + ATP = O-(5'-adenylyl)-L-tyrosyl-[protein] + diphosphate</text>
        <dbReference type="Rhea" id="RHEA:54288"/>
        <dbReference type="Rhea" id="RHEA-COMP:10136"/>
        <dbReference type="Rhea" id="RHEA-COMP:13846"/>
        <dbReference type="ChEBI" id="CHEBI:30616"/>
        <dbReference type="ChEBI" id="CHEBI:33019"/>
        <dbReference type="ChEBI" id="CHEBI:46858"/>
        <dbReference type="ChEBI" id="CHEBI:83624"/>
        <dbReference type="EC" id="2.7.7.108"/>
    </reaction>
</comment>
<feature type="binding site" evidence="8">
    <location>
        <position position="126"/>
    </location>
    <ligand>
        <name>ATP</name>
        <dbReference type="ChEBI" id="CHEBI:30616"/>
    </ligand>
</feature>
<keyword evidence="5 8" id="KW-0547">Nucleotide-binding</keyword>
<feature type="binding site" evidence="8">
    <location>
        <position position="94"/>
    </location>
    <ligand>
        <name>ATP</name>
        <dbReference type="ChEBI" id="CHEBI:30616"/>
    </ligand>
</feature>
<dbReference type="Pfam" id="PF02696">
    <property type="entry name" value="SelO"/>
    <property type="match status" value="1"/>
</dbReference>
<feature type="binding site" evidence="8">
    <location>
        <position position="177"/>
    </location>
    <ligand>
        <name>ATP</name>
        <dbReference type="ChEBI" id="CHEBI:30616"/>
    </ligand>
</feature>
<evidence type="ECO:0000256" key="2">
    <source>
        <dbReference type="ARBA" id="ARBA00022679"/>
    </source>
</evidence>
<dbReference type="InterPro" id="IPR003846">
    <property type="entry name" value="SelO"/>
</dbReference>
<evidence type="ECO:0000256" key="4">
    <source>
        <dbReference type="ARBA" id="ARBA00022723"/>
    </source>
</evidence>
<dbReference type="AlphaFoldDB" id="A0A7I7QK28"/>
<proteinExistence type="inferred from homology"/>
<keyword evidence="3 8" id="KW-0548">Nucleotidyltransferase</keyword>
<keyword evidence="10" id="KW-1185">Reference proteome</keyword>
<feature type="binding site" evidence="8">
    <location>
        <position position="93"/>
    </location>
    <ligand>
        <name>ATP</name>
        <dbReference type="ChEBI" id="CHEBI:30616"/>
    </ligand>
</feature>
<dbReference type="GO" id="GO:0000287">
    <property type="term" value="F:magnesium ion binding"/>
    <property type="evidence" value="ECO:0007669"/>
    <property type="project" value="UniProtKB-UniRule"/>
</dbReference>
<evidence type="ECO:0000256" key="5">
    <source>
        <dbReference type="ARBA" id="ARBA00022741"/>
    </source>
</evidence>
<keyword evidence="7 8" id="KW-0460">Magnesium</keyword>
<evidence type="ECO:0000313" key="9">
    <source>
        <dbReference type="EMBL" id="BBY26729.1"/>
    </source>
</evidence>
<organism evidence="9 10">
    <name type="scientific">Mycolicibacterium sediminis</name>
    <dbReference type="NCBI Taxonomy" id="1286180"/>
    <lineage>
        <taxon>Bacteria</taxon>
        <taxon>Bacillati</taxon>
        <taxon>Actinomycetota</taxon>
        <taxon>Actinomycetes</taxon>
        <taxon>Mycobacteriales</taxon>
        <taxon>Mycobacteriaceae</taxon>
        <taxon>Mycolicibacterium</taxon>
    </lineage>
</organism>
<dbReference type="NCBIfam" id="NF000658">
    <property type="entry name" value="PRK00029.1"/>
    <property type="match status" value="1"/>
</dbReference>
<evidence type="ECO:0000256" key="1">
    <source>
        <dbReference type="ARBA" id="ARBA00009747"/>
    </source>
</evidence>
<feature type="binding site" evidence="8">
    <location>
        <position position="127"/>
    </location>
    <ligand>
        <name>ATP</name>
        <dbReference type="ChEBI" id="CHEBI:30616"/>
    </ligand>
</feature>
<dbReference type="GO" id="GO:0005524">
    <property type="term" value="F:ATP binding"/>
    <property type="evidence" value="ECO:0007669"/>
    <property type="project" value="UniProtKB-UniRule"/>
</dbReference>
<dbReference type="EC" id="2.7.7.-" evidence="8"/>
<comment type="catalytic activity">
    <reaction evidence="8">
        <text>L-threonyl-[protein] + ATP = 3-O-(5'-adenylyl)-L-threonyl-[protein] + diphosphate</text>
        <dbReference type="Rhea" id="RHEA:54292"/>
        <dbReference type="Rhea" id="RHEA-COMP:11060"/>
        <dbReference type="Rhea" id="RHEA-COMP:13847"/>
        <dbReference type="ChEBI" id="CHEBI:30013"/>
        <dbReference type="ChEBI" id="CHEBI:30616"/>
        <dbReference type="ChEBI" id="CHEBI:33019"/>
        <dbReference type="ChEBI" id="CHEBI:138113"/>
        <dbReference type="EC" id="2.7.7.108"/>
    </reaction>
</comment>
<feature type="binding site" evidence="8">
    <location>
        <position position="184"/>
    </location>
    <ligand>
        <name>ATP</name>
        <dbReference type="ChEBI" id="CHEBI:30616"/>
    </ligand>
</feature>
<sequence>MSSSATALVLDDGFARELPEMALAWQAADAPNPRLLVLNEPLAADLGLDAGWLRSPDGVGFLIGRSLPEGATPVAQAYAGHQFGGLVPRLGDGRALLLGEIVTPDGGRRDLHLKGSGRTPFARGGDGLAAVGPMLREYVISEAMHALGVPTTRSLAVTATGSDVVRETMLPGAVLTRVASSHLRVGSFVYAALTRNDDLLRRLADHAIARHHPAAADAERPYLALFESVLDVQASLIARWMLLGFVHGVMNTDNMTISGETIDYGPCAFMETFDPATVFSSIDHAGRYAYGNQPAIAAWNLARFAETLLPLIDEDADTAIGLATESLGGFGRRYEAAYTEGMRAKLGLANDEAADGLASGLLELLADNHVDYTSFFHALTAAARDDAEPARGLFADLAGVDAWLARWRDAGPDADAMSRVNPVYIPRNHLVEEALAAATDGDLAPFTRLLEAVGAPFDERPGLERYAEPAPVDFGAYRTFCGT</sequence>
<comment type="function">
    <text evidence="8">Nucleotidyltransferase involved in the post-translational modification of proteins. It can catalyze the addition of adenosine monophosphate (AMP) or uridine monophosphate (UMP) to a protein, resulting in modifications known as AMPylation and UMPylation.</text>
</comment>
<evidence type="ECO:0000256" key="7">
    <source>
        <dbReference type="ARBA" id="ARBA00022842"/>
    </source>
</evidence>
<dbReference type="Proteomes" id="UP000467193">
    <property type="component" value="Chromosome"/>
</dbReference>
<dbReference type="PANTHER" id="PTHR32057:SF14">
    <property type="entry name" value="PROTEIN ADENYLYLTRANSFERASE SELO, MITOCHONDRIAL"/>
    <property type="match status" value="1"/>
</dbReference>